<reference evidence="19" key="1">
    <citation type="submission" date="2016-10" db="EMBL/GenBank/DDBJ databases">
        <authorList>
            <person name="Varghese N."/>
            <person name="Submissions S."/>
        </authorList>
    </citation>
    <scope>NUCLEOTIDE SEQUENCE [LARGE SCALE GENOMIC DNA]</scope>
    <source>
        <strain evidence="19">CCTCC 2012022</strain>
    </source>
</reference>
<dbReference type="RefSeq" id="WP_090212195.1">
    <property type="nucleotide sequence ID" value="NZ_LT629780.1"/>
</dbReference>
<dbReference type="InterPro" id="IPR051310">
    <property type="entry name" value="MCP_chemotaxis"/>
</dbReference>
<dbReference type="InterPro" id="IPR013655">
    <property type="entry name" value="PAS_fold_3"/>
</dbReference>
<keyword evidence="9 11" id="KW-0807">Transducer</keyword>
<evidence type="ECO:0000256" key="3">
    <source>
        <dbReference type="ARBA" id="ARBA00022481"/>
    </source>
</evidence>
<evidence type="ECO:0000256" key="7">
    <source>
        <dbReference type="ARBA" id="ARBA00022989"/>
    </source>
</evidence>
<evidence type="ECO:0000259" key="16">
    <source>
        <dbReference type="PROSITE" id="PS50112"/>
    </source>
</evidence>
<dbReference type="PRINTS" id="PR00260">
    <property type="entry name" value="CHEMTRNSDUCR"/>
</dbReference>
<evidence type="ECO:0000259" key="15">
    <source>
        <dbReference type="PROSITE" id="PS50111"/>
    </source>
</evidence>
<feature type="compositionally biased region" description="Low complexity" evidence="13">
    <location>
        <begin position="537"/>
        <end position="550"/>
    </location>
</feature>
<dbReference type="GO" id="GO:0007165">
    <property type="term" value="P:signal transduction"/>
    <property type="evidence" value="ECO:0007669"/>
    <property type="project" value="UniProtKB-KW"/>
</dbReference>
<keyword evidence="2" id="KW-1003">Cell membrane</keyword>
<keyword evidence="4" id="KW-0145">Chemotaxis</keyword>
<keyword evidence="12" id="KW-0175">Coiled coil</keyword>
<dbReference type="STRING" id="1245526.SAMN05216580_0735"/>
<evidence type="ECO:0000256" key="12">
    <source>
        <dbReference type="SAM" id="Coils"/>
    </source>
</evidence>
<dbReference type="InterPro" id="IPR004089">
    <property type="entry name" value="MCPsignal_dom"/>
</dbReference>
<dbReference type="FunFam" id="3.30.450.20:FF:000046">
    <property type="entry name" value="Aerotaxis sensor receptor"/>
    <property type="match status" value="1"/>
</dbReference>
<dbReference type="Gene3D" id="3.30.450.20">
    <property type="entry name" value="PAS domain"/>
    <property type="match status" value="1"/>
</dbReference>
<evidence type="ECO:0000256" key="9">
    <source>
        <dbReference type="ARBA" id="ARBA00023224"/>
    </source>
</evidence>
<keyword evidence="7 14" id="KW-1133">Transmembrane helix</keyword>
<protein>
    <submittedName>
        <fullName evidence="18">Methyl-accepting chemotaxis sensory transducer with Pas/Pac sensor</fullName>
    </submittedName>
</protein>
<dbReference type="PROSITE" id="PS50112">
    <property type="entry name" value="PAS"/>
    <property type="match status" value="1"/>
</dbReference>
<dbReference type="Pfam" id="PF00015">
    <property type="entry name" value="MCPsignal"/>
    <property type="match status" value="1"/>
</dbReference>
<dbReference type="NCBIfam" id="TIGR00229">
    <property type="entry name" value="sensory_box"/>
    <property type="match status" value="1"/>
</dbReference>
<dbReference type="SMART" id="SM00304">
    <property type="entry name" value="HAMP"/>
    <property type="match status" value="1"/>
</dbReference>
<evidence type="ECO:0000256" key="4">
    <source>
        <dbReference type="ARBA" id="ARBA00022500"/>
    </source>
</evidence>
<dbReference type="Proteomes" id="UP000243063">
    <property type="component" value="Chromosome I"/>
</dbReference>
<dbReference type="Gene3D" id="1.10.287.950">
    <property type="entry name" value="Methyl-accepting chemotaxis protein"/>
    <property type="match status" value="1"/>
</dbReference>
<dbReference type="GO" id="GO:0052131">
    <property type="term" value="P:positive aerotaxis"/>
    <property type="evidence" value="ECO:0007669"/>
    <property type="project" value="UniProtKB-ARBA"/>
</dbReference>
<dbReference type="SUPFAM" id="SSF55785">
    <property type="entry name" value="PYP-like sensor domain (PAS domain)"/>
    <property type="match status" value="1"/>
</dbReference>
<keyword evidence="5" id="KW-0997">Cell inner membrane</keyword>
<dbReference type="GO" id="GO:0004888">
    <property type="term" value="F:transmembrane signaling receptor activity"/>
    <property type="evidence" value="ECO:0007669"/>
    <property type="project" value="InterPro"/>
</dbReference>
<dbReference type="OrthoDB" id="5675566at2"/>
<dbReference type="GO" id="GO:0005886">
    <property type="term" value="C:plasma membrane"/>
    <property type="evidence" value="ECO:0007669"/>
    <property type="project" value="UniProtKB-SubCell"/>
</dbReference>
<sequence>MRNNQPVTQREYELQDDDFLISRTDLKGRITYANPAFVKVSGYSHAELMGANHNLVRHPDMPPVAFANLWQTIQGGQSWNGIVKNRRKNGDHYWVNANVTPYYENGQLAGYASVRVKPSRRDIDTAAAAYQAIQAGQGGNLGLARGRLVKRGLPGLLERLGKLGSLRGRLTLMVGSSVALLLLSGLLGYLGMQAESAAAHGSYQMAQLGLVLVGLLLLAGLGYSTVRSVLRPLHASMDFTAQLAAGNLGAELPDFGEHEMGRMAHLLDTLRKSLTSIAADVNGSIDTFAHSAHEIARGNENLASRTEQQAASLQQTAASMEQLTGTVQQNAGNARQASQLSGDASDTVRDSGAVMSQVVETMREITATSRKMTEIINVIDSIAFQTNILALNASVEAARAGEQGRGFAVVASEVRNLASRSAAAAKEIRSLIDSSSLQIESGAQLVRRAEQSIDGVVGAVTRVNDIMGEIAAASDEQSSGIAQVNQAVVQMDDVTQQNAGLVQSAAQVAKRLEDQVAEVERAISVFRLKETAARPAAVRAPQASRPAVAATGKGMPNTGPAAMSAKGSSGKPDSRRDVPVVEEWESF</sequence>
<dbReference type="CDD" id="cd11386">
    <property type="entry name" value="MCP_signal"/>
    <property type="match status" value="1"/>
</dbReference>
<evidence type="ECO:0000256" key="6">
    <source>
        <dbReference type="ARBA" id="ARBA00022692"/>
    </source>
</evidence>
<dbReference type="AlphaFoldDB" id="A0A1H2ENK6"/>
<evidence type="ECO:0000256" key="11">
    <source>
        <dbReference type="PROSITE-ProRule" id="PRU00284"/>
    </source>
</evidence>
<evidence type="ECO:0000256" key="2">
    <source>
        <dbReference type="ARBA" id="ARBA00022475"/>
    </source>
</evidence>
<comment type="subcellular location">
    <subcellularLocation>
        <location evidence="1">Cell inner membrane</location>
        <topology evidence="1">Multi-pass membrane protein</topology>
    </subcellularLocation>
</comment>
<dbReference type="SMART" id="SM00283">
    <property type="entry name" value="MA"/>
    <property type="match status" value="1"/>
</dbReference>
<feature type="domain" description="PAS" evidence="16">
    <location>
        <begin position="25"/>
        <end position="76"/>
    </location>
</feature>
<dbReference type="SUPFAM" id="SSF58104">
    <property type="entry name" value="Methyl-accepting chemotaxis protein (MCP) signaling domain"/>
    <property type="match status" value="1"/>
</dbReference>
<dbReference type="FunFam" id="1.10.287.950:FF:000001">
    <property type="entry name" value="Methyl-accepting chemotaxis sensory transducer"/>
    <property type="match status" value="1"/>
</dbReference>
<evidence type="ECO:0000256" key="1">
    <source>
        <dbReference type="ARBA" id="ARBA00004429"/>
    </source>
</evidence>
<evidence type="ECO:0000256" key="8">
    <source>
        <dbReference type="ARBA" id="ARBA00023136"/>
    </source>
</evidence>
<evidence type="ECO:0000259" key="17">
    <source>
        <dbReference type="PROSITE" id="PS50885"/>
    </source>
</evidence>
<gene>
    <name evidence="18" type="ORF">SAMN05216580_0735</name>
</gene>
<dbReference type="EMBL" id="LT629780">
    <property type="protein sequence ID" value="SDT96695.1"/>
    <property type="molecule type" value="Genomic_DNA"/>
</dbReference>
<feature type="region of interest" description="Disordered" evidence="13">
    <location>
        <begin position="537"/>
        <end position="587"/>
    </location>
</feature>
<dbReference type="InterPro" id="IPR004090">
    <property type="entry name" value="Chemotax_Me-accpt_rcpt"/>
</dbReference>
<dbReference type="PANTHER" id="PTHR43531:SF14">
    <property type="entry name" value="METHYL-ACCEPTING CHEMOTAXIS PROTEIN I-RELATED"/>
    <property type="match status" value="1"/>
</dbReference>
<dbReference type="PROSITE" id="PS50111">
    <property type="entry name" value="CHEMOTAXIS_TRANSDUC_2"/>
    <property type="match status" value="1"/>
</dbReference>
<evidence type="ECO:0000256" key="13">
    <source>
        <dbReference type="SAM" id="MobiDB-lite"/>
    </source>
</evidence>
<keyword evidence="6 14" id="KW-0812">Transmembrane</keyword>
<dbReference type="InterPro" id="IPR003660">
    <property type="entry name" value="HAMP_dom"/>
</dbReference>
<keyword evidence="3" id="KW-0488">Methylation</keyword>
<dbReference type="PANTHER" id="PTHR43531">
    <property type="entry name" value="PROTEIN ICFG"/>
    <property type="match status" value="1"/>
</dbReference>
<keyword evidence="19" id="KW-1185">Reference proteome</keyword>
<comment type="similarity">
    <text evidence="10">Belongs to the methyl-accepting chemotaxis (MCP) protein family.</text>
</comment>
<feature type="transmembrane region" description="Helical" evidence="14">
    <location>
        <begin position="204"/>
        <end position="223"/>
    </location>
</feature>
<keyword evidence="8 14" id="KW-0472">Membrane</keyword>
<dbReference type="SMART" id="SM00091">
    <property type="entry name" value="PAS"/>
    <property type="match status" value="1"/>
</dbReference>
<dbReference type="CDD" id="cd00130">
    <property type="entry name" value="PAS"/>
    <property type="match status" value="1"/>
</dbReference>
<dbReference type="InterPro" id="IPR000014">
    <property type="entry name" value="PAS"/>
</dbReference>
<feature type="coiled-coil region" evidence="12">
    <location>
        <begin position="502"/>
        <end position="529"/>
    </location>
</feature>
<proteinExistence type="inferred from homology"/>
<feature type="domain" description="HAMP" evidence="17">
    <location>
        <begin position="227"/>
        <end position="279"/>
    </location>
</feature>
<evidence type="ECO:0000313" key="19">
    <source>
        <dbReference type="Proteomes" id="UP000243063"/>
    </source>
</evidence>
<evidence type="ECO:0000256" key="14">
    <source>
        <dbReference type="SAM" id="Phobius"/>
    </source>
</evidence>
<evidence type="ECO:0000256" key="10">
    <source>
        <dbReference type="ARBA" id="ARBA00029447"/>
    </source>
</evidence>
<feature type="transmembrane region" description="Helical" evidence="14">
    <location>
        <begin position="170"/>
        <end position="192"/>
    </location>
</feature>
<dbReference type="InterPro" id="IPR035965">
    <property type="entry name" value="PAS-like_dom_sf"/>
</dbReference>
<evidence type="ECO:0000256" key="5">
    <source>
        <dbReference type="ARBA" id="ARBA00022519"/>
    </source>
</evidence>
<dbReference type="PROSITE" id="PS50885">
    <property type="entry name" value="HAMP"/>
    <property type="match status" value="1"/>
</dbReference>
<accession>A0A1H2ENK6</accession>
<dbReference type="Pfam" id="PF08447">
    <property type="entry name" value="PAS_3"/>
    <property type="match status" value="1"/>
</dbReference>
<organism evidence="18 19">
    <name type="scientific">Geopseudomonas guangdongensis</name>
    <dbReference type="NCBI Taxonomy" id="1245526"/>
    <lineage>
        <taxon>Bacteria</taxon>
        <taxon>Pseudomonadati</taxon>
        <taxon>Pseudomonadota</taxon>
        <taxon>Gammaproteobacteria</taxon>
        <taxon>Pseudomonadales</taxon>
        <taxon>Pseudomonadaceae</taxon>
        <taxon>Geopseudomonas</taxon>
    </lineage>
</organism>
<feature type="domain" description="Methyl-accepting transducer" evidence="15">
    <location>
        <begin position="284"/>
        <end position="513"/>
    </location>
</feature>
<name>A0A1H2ENK6_9GAMM</name>
<evidence type="ECO:0000313" key="18">
    <source>
        <dbReference type="EMBL" id="SDT96695.1"/>
    </source>
</evidence>